<accession>A0A2I0JN51</accession>
<organism evidence="2 3">
    <name type="scientific">Punica granatum</name>
    <name type="common">Pomegranate</name>
    <dbReference type="NCBI Taxonomy" id="22663"/>
    <lineage>
        <taxon>Eukaryota</taxon>
        <taxon>Viridiplantae</taxon>
        <taxon>Streptophyta</taxon>
        <taxon>Embryophyta</taxon>
        <taxon>Tracheophyta</taxon>
        <taxon>Spermatophyta</taxon>
        <taxon>Magnoliopsida</taxon>
        <taxon>eudicotyledons</taxon>
        <taxon>Gunneridae</taxon>
        <taxon>Pentapetalae</taxon>
        <taxon>rosids</taxon>
        <taxon>malvids</taxon>
        <taxon>Myrtales</taxon>
        <taxon>Lythraceae</taxon>
        <taxon>Punica</taxon>
    </lineage>
</organism>
<protein>
    <submittedName>
        <fullName evidence="2">Uncharacterized protein</fullName>
    </submittedName>
</protein>
<proteinExistence type="predicted"/>
<gene>
    <name evidence="2" type="ORF">CRG98_021895</name>
</gene>
<evidence type="ECO:0000313" key="3">
    <source>
        <dbReference type="Proteomes" id="UP000233551"/>
    </source>
</evidence>
<evidence type="ECO:0000256" key="1">
    <source>
        <dbReference type="SAM" id="MobiDB-lite"/>
    </source>
</evidence>
<sequence>MNKTRHRRDIKLRHRQFKEEINKLRQKWGATDTTPRRRQNITHSEVELFEPFALANSRDKRIEPARSKTPRGDLGKVTLGLRTLRELGIPKGNGQVIYSNTIPDQLSYRTQPSKADSSSSTAGDQARNPNSLKQPTPTEGRKRRGGTSHGKRELVYPFSLGQRAPQAFSFLLVIAQLQNGP</sequence>
<dbReference type="AlphaFoldDB" id="A0A2I0JN51"/>
<dbReference type="STRING" id="22663.A0A2I0JN51"/>
<reference evidence="2 3" key="1">
    <citation type="submission" date="2017-11" db="EMBL/GenBank/DDBJ databases">
        <title>De-novo sequencing of pomegranate (Punica granatum L.) genome.</title>
        <authorList>
            <person name="Akparov Z."/>
            <person name="Amiraslanov A."/>
            <person name="Hajiyeva S."/>
            <person name="Abbasov M."/>
            <person name="Kaur K."/>
            <person name="Hamwieh A."/>
            <person name="Solovyev V."/>
            <person name="Salamov A."/>
            <person name="Braich B."/>
            <person name="Kosarev P."/>
            <person name="Mahmoud A."/>
            <person name="Hajiyev E."/>
            <person name="Babayeva S."/>
            <person name="Izzatullayeva V."/>
            <person name="Mammadov A."/>
            <person name="Mammadov A."/>
            <person name="Sharifova S."/>
            <person name="Ojaghi J."/>
            <person name="Eynullazada K."/>
            <person name="Bayramov B."/>
            <person name="Abdulazimova A."/>
            <person name="Shahmuradov I."/>
        </authorList>
    </citation>
    <scope>NUCLEOTIDE SEQUENCE [LARGE SCALE GENOMIC DNA]</scope>
    <source>
        <strain evidence="3">cv. AG2017</strain>
        <tissue evidence="2">Leaf</tissue>
    </source>
</reference>
<keyword evidence="3" id="KW-1185">Reference proteome</keyword>
<feature type="compositionally biased region" description="Polar residues" evidence="1">
    <location>
        <begin position="107"/>
        <end position="137"/>
    </location>
</feature>
<evidence type="ECO:0000313" key="2">
    <source>
        <dbReference type="EMBL" id="PKI57705.1"/>
    </source>
</evidence>
<dbReference type="Proteomes" id="UP000233551">
    <property type="component" value="Unassembled WGS sequence"/>
</dbReference>
<name>A0A2I0JN51_PUNGR</name>
<dbReference type="EMBL" id="PGOL01001493">
    <property type="protein sequence ID" value="PKI57705.1"/>
    <property type="molecule type" value="Genomic_DNA"/>
</dbReference>
<comment type="caution">
    <text evidence="2">The sequence shown here is derived from an EMBL/GenBank/DDBJ whole genome shotgun (WGS) entry which is preliminary data.</text>
</comment>
<feature type="region of interest" description="Disordered" evidence="1">
    <location>
        <begin position="107"/>
        <end position="151"/>
    </location>
</feature>